<organism evidence="1">
    <name type="scientific">Streptomyces tabacisoli</name>
    <dbReference type="NCBI Taxonomy" id="3156398"/>
    <lineage>
        <taxon>Bacteria</taxon>
        <taxon>Bacillati</taxon>
        <taxon>Actinomycetota</taxon>
        <taxon>Actinomycetes</taxon>
        <taxon>Kitasatosporales</taxon>
        <taxon>Streptomycetaceae</taxon>
        <taxon>Streptomyces</taxon>
    </lineage>
</organism>
<gene>
    <name evidence="1" type="ORF">ABII15_14875</name>
</gene>
<accession>A0AAU8IS18</accession>
<name>A0AAU8IS18_9ACTN</name>
<dbReference type="EMBL" id="CP159534">
    <property type="protein sequence ID" value="XCJ71178.1"/>
    <property type="molecule type" value="Genomic_DNA"/>
</dbReference>
<dbReference type="RefSeq" id="WP_353942805.1">
    <property type="nucleotide sequence ID" value="NZ_CP159534.1"/>
</dbReference>
<protein>
    <recommendedName>
        <fullName evidence="2">ApeA N-terminal domain-containing protein</fullName>
    </recommendedName>
</protein>
<sequence>MRTAFPYPVLSSDVNLRVEKVFVENKPVPISRVNDRDQIVALDDLDTGTKGWAEVRLNVSASVDARELRGGPWIGISCMAVLTNRKTKVHQAFELREREPGSWVGEIEIHRLEHVERSQINAQIVAEYDGVPGRLIGFTALPWQVDFESRRPVEERSLKMKWLDFDDPSNDHLKEFKESPWLLDFEGGEPVLCLNSSLDGFRGVLENAATQEQKLVREVLSSQIASETWISLFNSAAYNCEVVEGEPVWPSGWQADVLRKMLPDVFPAMGADEALSMLVEARINGEDGTNIQRLVAHAAGIQSRKSRKITTTLRDLRRMANQKGDK</sequence>
<proteinExistence type="predicted"/>
<evidence type="ECO:0000313" key="1">
    <source>
        <dbReference type="EMBL" id="XCJ71178.1"/>
    </source>
</evidence>
<reference evidence="1" key="1">
    <citation type="submission" date="2024-06" db="EMBL/GenBank/DDBJ databases">
        <title>Streptomyces sp. strain HUAS MG91 genome sequences.</title>
        <authorList>
            <person name="Mo P."/>
        </authorList>
    </citation>
    <scope>NUCLEOTIDE SEQUENCE</scope>
    <source>
        <strain evidence="1">HUAS MG91</strain>
    </source>
</reference>
<dbReference type="KEGG" id="stac:ABII15_14875"/>
<evidence type="ECO:0008006" key="2">
    <source>
        <dbReference type="Google" id="ProtNLM"/>
    </source>
</evidence>
<dbReference type="AlphaFoldDB" id="A0AAU8IS18"/>